<evidence type="ECO:0000256" key="6">
    <source>
        <dbReference type="SAM" id="Phobius"/>
    </source>
</evidence>
<dbReference type="InterPro" id="IPR000742">
    <property type="entry name" value="EGF"/>
</dbReference>
<dbReference type="PROSITE" id="PS50024">
    <property type="entry name" value="SEA"/>
    <property type="match status" value="1"/>
</dbReference>
<evidence type="ECO:0000259" key="7">
    <source>
        <dbReference type="PROSITE" id="PS50024"/>
    </source>
</evidence>
<dbReference type="InterPro" id="IPR001881">
    <property type="entry name" value="EGF-like_Ca-bd_dom"/>
</dbReference>
<dbReference type="CDD" id="cd00054">
    <property type="entry name" value="EGF_CA"/>
    <property type="match status" value="2"/>
</dbReference>
<keyword evidence="3 4" id="KW-1015">Disulfide bond</keyword>
<dbReference type="PROSITE" id="PS50038">
    <property type="entry name" value="FZ"/>
    <property type="match status" value="2"/>
</dbReference>
<dbReference type="SUPFAM" id="SSF82671">
    <property type="entry name" value="SEA domain"/>
    <property type="match status" value="1"/>
</dbReference>
<comment type="caution">
    <text evidence="4">Lacks conserved residue(s) required for the propagation of feature annotation.</text>
</comment>
<dbReference type="PROSITE" id="PS00022">
    <property type="entry name" value="EGF_1"/>
    <property type="match status" value="1"/>
</dbReference>
<proteinExistence type="predicted"/>
<keyword evidence="6" id="KW-0812">Transmembrane</keyword>
<feature type="compositionally biased region" description="Low complexity" evidence="5">
    <location>
        <begin position="153"/>
        <end position="167"/>
    </location>
</feature>
<accession>A0A913ZKP3</accession>
<dbReference type="Proteomes" id="UP000887568">
    <property type="component" value="Unplaced"/>
</dbReference>
<feature type="domain" description="EGF-like" evidence="8">
    <location>
        <begin position="827"/>
        <end position="866"/>
    </location>
</feature>
<dbReference type="Gene3D" id="2.10.25.10">
    <property type="entry name" value="Laminin"/>
    <property type="match status" value="2"/>
</dbReference>
<dbReference type="InterPro" id="IPR036364">
    <property type="entry name" value="SEA_dom_sf"/>
</dbReference>
<evidence type="ECO:0000259" key="9">
    <source>
        <dbReference type="PROSITE" id="PS50038"/>
    </source>
</evidence>
<reference evidence="10" key="1">
    <citation type="submission" date="2022-11" db="UniProtKB">
        <authorList>
            <consortium name="EnsemblMetazoa"/>
        </authorList>
    </citation>
    <scope>IDENTIFICATION</scope>
</reference>
<evidence type="ECO:0000256" key="4">
    <source>
        <dbReference type="PROSITE-ProRule" id="PRU00076"/>
    </source>
</evidence>
<dbReference type="InterPro" id="IPR051022">
    <property type="entry name" value="Notch_Cell-Fate_Det"/>
</dbReference>
<dbReference type="Gene3D" id="1.10.2000.10">
    <property type="entry name" value="Frizzled cysteine-rich domain"/>
    <property type="match status" value="2"/>
</dbReference>
<feature type="disulfide bond" evidence="4">
    <location>
        <begin position="856"/>
        <end position="865"/>
    </location>
</feature>
<evidence type="ECO:0000313" key="10">
    <source>
        <dbReference type="EnsemblMetazoa" id="XP_038051894.1"/>
    </source>
</evidence>
<keyword evidence="11" id="KW-1185">Reference proteome</keyword>
<feature type="compositionally biased region" description="Polar residues" evidence="5">
    <location>
        <begin position="137"/>
        <end position="146"/>
    </location>
</feature>
<feature type="compositionally biased region" description="Polar residues" evidence="5">
    <location>
        <begin position="528"/>
        <end position="566"/>
    </location>
</feature>
<dbReference type="PROSITE" id="PS01186">
    <property type="entry name" value="EGF_2"/>
    <property type="match status" value="1"/>
</dbReference>
<dbReference type="OMA" id="QFINSID"/>
<feature type="region of interest" description="Disordered" evidence="5">
    <location>
        <begin position="1"/>
        <end position="35"/>
    </location>
</feature>
<dbReference type="InterPro" id="IPR036790">
    <property type="entry name" value="Frizzled_dom_sf"/>
</dbReference>
<evidence type="ECO:0000313" key="11">
    <source>
        <dbReference type="Proteomes" id="UP000887568"/>
    </source>
</evidence>
<feature type="compositionally biased region" description="Polar residues" evidence="5">
    <location>
        <begin position="82"/>
        <end position="97"/>
    </location>
</feature>
<evidence type="ECO:0000256" key="2">
    <source>
        <dbReference type="ARBA" id="ARBA00022737"/>
    </source>
</evidence>
<dbReference type="SMART" id="SM00200">
    <property type="entry name" value="SEA"/>
    <property type="match status" value="1"/>
</dbReference>
<dbReference type="CDD" id="cd07066">
    <property type="entry name" value="CRD_FZ"/>
    <property type="match status" value="1"/>
</dbReference>
<dbReference type="AlphaFoldDB" id="A0A913ZKP3"/>
<feature type="transmembrane region" description="Helical" evidence="6">
    <location>
        <begin position="322"/>
        <end position="345"/>
    </location>
</feature>
<feature type="compositionally biased region" description="Polar residues" evidence="5">
    <location>
        <begin position="200"/>
        <end position="221"/>
    </location>
</feature>
<feature type="compositionally biased region" description="Low complexity" evidence="5">
    <location>
        <begin position="517"/>
        <end position="527"/>
    </location>
</feature>
<organism evidence="10 11">
    <name type="scientific">Patiria miniata</name>
    <name type="common">Bat star</name>
    <name type="synonym">Asterina miniata</name>
    <dbReference type="NCBI Taxonomy" id="46514"/>
    <lineage>
        <taxon>Eukaryota</taxon>
        <taxon>Metazoa</taxon>
        <taxon>Echinodermata</taxon>
        <taxon>Eleutherozoa</taxon>
        <taxon>Asterozoa</taxon>
        <taxon>Asteroidea</taxon>
        <taxon>Valvatacea</taxon>
        <taxon>Valvatida</taxon>
        <taxon>Asterinidae</taxon>
        <taxon>Patiria</taxon>
    </lineage>
</organism>
<evidence type="ECO:0000259" key="8">
    <source>
        <dbReference type="PROSITE" id="PS50026"/>
    </source>
</evidence>
<feature type="domain" description="FZ" evidence="9">
    <location>
        <begin position="720"/>
        <end position="798"/>
    </location>
</feature>
<feature type="domain" description="EGF-like" evidence="8">
    <location>
        <begin position="791"/>
        <end position="824"/>
    </location>
</feature>
<protein>
    <submittedName>
        <fullName evidence="10">Uncharacterized protein</fullName>
    </submittedName>
</protein>
<sequence length="990" mass="106279">MEEPIQLTTFGKPKLNNASTEATPNGIDTAAPNTKVDTVSNNNLVVQPKDASGCAGETKECNSVIHETAIDIPEPPPPPPIQSSAFDQPQSTSTVGTEATADIIDTDTPISKDAESISAGTAEKEQAVAPVAAANGSPGNEESNSVAPEKELSSTPTKFSTFSPPLSVIAETHETTPDVQGANKDETPKPAEEPKGALGTSATQQPLAPSTGDTATTTSLSKEAEARPGADQSKSSPEPDDPAGLQNVASVAVLDKGQQSIEIELGPAADELGPAPVVLMDEAVESNSLDSGMKLASFDAELDTMFVKGEENEPQRCSRTRFVVLCSMAIATVMLLLVAVGLVLLMTYEDISKILGESGKPTITMQRVVMLGEDRIKNLQFSSSYDDPTSESYKSLQRQFINSIDEAFKRSPYSGVYRSTSVSKFRNGSVIVVFSVLLKPMKTPRPSEDQTSGRRVYEEAKKFLRKKLRSVMIDETTYNVSNIKLTLMFGSESVTEEPPTTRQPQMSTIQISPSHVTTARDQTTITTDGYQSTEMSSTADQTTASMMPATSDQTGTTRASTSAAPLSTSDVTNTFAMNQMTTLVTRETMTTANPTTVTSEQRTDSNSTGVMTTEITLSTTMNGTTRRKRSTRFTDMSTTRLVTKQSSSTLPVSLTPKMTDDVTEGCFPNPYQTCVLLGLSPNVTRTPNRFGLGHNTSQIWSQFNNEVMAGMVRDFTTWRVICSLLAPSCDGSLIGPTLPCRSACLALVGSLRDTVETRTLGALCNESLPESESGTICFKLPNQDQTNAPPNGGLCSALSCQNGGSCFEMNNGAYCRCPEGFGGRRCDIDPCSPNPCQNGAMCRGHAEFIISYVCGCQDGYQGTHCELSTAEPLPSYTPKLDVHVPVEIDEPGCRDLLPYNQSFSDTKVPDWRVVAPLASCSDEARLIFCAMAYPEFEPRRRRAPCSALCERVFAECDAFFTVMGRDFPGICERLGTIPTAVANFCTGPHP</sequence>
<evidence type="ECO:0000256" key="5">
    <source>
        <dbReference type="SAM" id="MobiDB-lite"/>
    </source>
</evidence>
<dbReference type="OrthoDB" id="10040561at2759"/>
<dbReference type="SMART" id="SM00179">
    <property type="entry name" value="EGF_CA"/>
    <property type="match status" value="2"/>
</dbReference>
<feature type="compositionally biased region" description="Basic and acidic residues" evidence="5">
    <location>
        <begin position="183"/>
        <end position="195"/>
    </location>
</feature>
<feature type="region of interest" description="Disordered" evidence="5">
    <location>
        <begin position="494"/>
        <end position="566"/>
    </location>
</feature>
<dbReference type="GO" id="GO:0005509">
    <property type="term" value="F:calcium ion binding"/>
    <property type="evidence" value="ECO:0007669"/>
    <property type="project" value="InterPro"/>
</dbReference>
<evidence type="ECO:0000256" key="3">
    <source>
        <dbReference type="ARBA" id="ARBA00023157"/>
    </source>
</evidence>
<feature type="domain" description="FZ" evidence="9">
    <location>
        <begin position="920"/>
        <end position="988"/>
    </location>
</feature>
<dbReference type="PANTHER" id="PTHR24049">
    <property type="entry name" value="CRUMBS FAMILY MEMBER"/>
    <property type="match status" value="1"/>
</dbReference>
<dbReference type="PROSITE" id="PS50026">
    <property type="entry name" value="EGF_3"/>
    <property type="match status" value="2"/>
</dbReference>
<dbReference type="SUPFAM" id="SSF63501">
    <property type="entry name" value="Frizzled cysteine-rich domain"/>
    <property type="match status" value="2"/>
</dbReference>
<feature type="domain" description="SEA" evidence="7">
    <location>
        <begin position="366"/>
        <end position="492"/>
    </location>
</feature>
<dbReference type="Gene3D" id="3.30.70.960">
    <property type="entry name" value="SEA domain"/>
    <property type="match status" value="1"/>
</dbReference>
<name>A0A913ZKP3_PATMI</name>
<feature type="region of interest" description="Disordered" evidence="5">
    <location>
        <begin position="69"/>
        <end position="244"/>
    </location>
</feature>
<keyword evidence="1 4" id="KW-0245">EGF-like domain</keyword>
<keyword evidence="2" id="KW-0677">Repeat</keyword>
<dbReference type="GeneID" id="119724758"/>
<dbReference type="InterPro" id="IPR000082">
    <property type="entry name" value="SEA_dom"/>
</dbReference>
<dbReference type="SMART" id="SM00181">
    <property type="entry name" value="EGF"/>
    <property type="match status" value="2"/>
</dbReference>
<dbReference type="Pfam" id="PF01390">
    <property type="entry name" value="SEA"/>
    <property type="match status" value="1"/>
</dbReference>
<keyword evidence="6" id="KW-0472">Membrane</keyword>
<evidence type="ECO:0000256" key="1">
    <source>
        <dbReference type="ARBA" id="ARBA00022536"/>
    </source>
</evidence>
<dbReference type="InterPro" id="IPR020067">
    <property type="entry name" value="Frizzled_dom"/>
</dbReference>
<dbReference type="SUPFAM" id="SSF57196">
    <property type="entry name" value="EGF/Laminin"/>
    <property type="match status" value="2"/>
</dbReference>
<dbReference type="EnsemblMetazoa" id="XM_038195966.1">
    <property type="protein sequence ID" value="XP_038051894.1"/>
    <property type="gene ID" value="LOC119724758"/>
</dbReference>
<feature type="compositionally biased region" description="Polar residues" evidence="5">
    <location>
        <begin position="498"/>
        <end position="516"/>
    </location>
</feature>
<keyword evidence="6" id="KW-1133">Transmembrane helix</keyword>
<dbReference type="RefSeq" id="XP_038051894.1">
    <property type="nucleotide sequence ID" value="XM_038195966.1"/>
</dbReference>
<feature type="compositionally biased region" description="Low complexity" evidence="5">
    <location>
        <begin position="99"/>
        <end position="108"/>
    </location>
</feature>